<dbReference type="Proteomes" id="UP001056120">
    <property type="component" value="Linkage Group LG12"/>
</dbReference>
<evidence type="ECO:0000313" key="1">
    <source>
        <dbReference type="EMBL" id="KAI3796172.1"/>
    </source>
</evidence>
<keyword evidence="2" id="KW-1185">Reference proteome</keyword>
<evidence type="ECO:0000313" key="2">
    <source>
        <dbReference type="Proteomes" id="UP001056120"/>
    </source>
</evidence>
<accession>A0ACB9HKL3</accession>
<comment type="caution">
    <text evidence="1">The sequence shown here is derived from an EMBL/GenBank/DDBJ whole genome shotgun (WGS) entry which is preliminary data.</text>
</comment>
<sequence length="147" mass="16133">MQQVVQIWVFNFATGPTTLPENVLRKAESELYNWRGAGTSVTEMSHRGKEFLSIIQKVESDMKKLLDISDDYAVMFLQGGAPPNSPASLSTSANHKIASIALSPDRGGIRRSRKQLNTANLKSSGPVNQTSTTGSRTLTPWIRIQTT</sequence>
<reference evidence="1 2" key="2">
    <citation type="journal article" date="2022" name="Mol. Ecol. Resour.">
        <title>The genomes of chicory, endive, great burdock and yacon provide insights into Asteraceae paleo-polyploidization history and plant inulin production.</title>
        <authorList>
            <person name="Fan W."/>
            <person name="Wang S."/>
            <person name="Wang H."/>
            <person name="Wang A."/>
            <person name="Jiang F."/>
            <person name="Liu H."/>
            <person name="Zhao H."/>
            <person name="Xu D."/>
            <person name="Zhang Y."/>
        </authorList>
    </citation>
    <scope>NUCLEOTIDE SEQUENCE [LARGE SCALE GENOMIC DNA]</scope>
    <source>
        <strain evidence="2">cv. Yunnan</strain>
        <tissue evidence="1">Leaves</tissue>
    </source>
</reference>
<organism evidence="1 2">
    <name type="scientific">Smallanthus sonchifolius</name>
    <dbReference type="NCBI Taxonomy" id="185202"/>
    <lineage>
        <taxon>Eukaryota</taxon>
        <taxon>Viridiplantae</taxon>
        <taxon>Streptophyta</taxon>
        <taxon>Embryophyta</taxon>
        <taxon>Tracheophyta</taxon>
        <taxon>Spermatophyta</taxon>
        <taxon>Magnoliopsida</taxon>
        <taxon>eudicotyledons</taxon>
        <taxon>Gunneridae</taxon>
        <taxon>Pentapetalae</taxon>
        <taxon>asterids</taxon>
        <taxon>campanulids</taxon>
        <taxon>Asterales</taxon>
        <taxon>Asteraceae</taxon>
        <taxon>Asteroideae</taxon>
        <taxon>Heliantheae alliance</taxon>
        <taxon>Millerieae</taxon>
        <taxon>Smallanthus</taxon>
    </lineage>
</organism>
<reference evidence="2" key="1">
    <citation type="journal article" date="2022" name="Mol. Ecol. Resour.">
        <title>The genomes of chicory, endive, great burdock and yacon provide insights into Asteraceae palaeo-polyploidization history and plant inulin production.</title>
        <authorList>
            <person name="Fan W."/>
            <person name="Wang S."/>
            <person name="Wang H."/>
            <person name="Wang A."/>
            <person name="Jiang F."/>
            <person name="Liu H."/>
            <person name="Zhao H."/>
            <person name="Xu D."/>
            <person name="Zhang Y."/>
        </authorList>
    </citation>
    <scope>NUCLEOTIDE SEQUENCE [LARGE SCALE GENOMIC DNA]</scope>
    <source>
        <strain evidence="2">cv. Yunnan</strain>
    </source>
</reference>
<proteinExistence type="predicted"/>
<protein>
    <submittedName>
        <fullName evidence="1">Uncharacterized protein</fullName>
    </submittedName>
</protein>
<name>A0ACB9HKL3_9ASTR</name>
<gene>
    <name evidence="1" type="ORF">L1987_38837</name>
</gene>
<dbReference type="EMBL" id="CM042029">
    <property type="protein sequence ID" value="KAI3796172.1"/>
    <property type="molecule type" value="Genomic_DNA"/>
</dbReference>